<dbReference type="PANTHER" id="PTHR11576:SF3">
    <property type="entry name" value="SI:CH211-14A17.6-RELATED"/>
    <property type="match status" value="1"/>
</dbReference>
<feature type="domain" description="ZP-C" evidence="1">
    <location>
        <begin position="123"/>
        <end position="230"/>
    </location>
</feature>
<reference evidence="2" key="2">
    <citation type="submission" date="2025-09" db="UniProtKB">
        <authorList>
            <consortium name="Ensembl"/>
        </authorList>
    </citation>
    <scope>IDENTIFICATION</scope>
</reference>
<dbReference type="GO" id="GO:0007339">
    <property type="term" value="P:binding of sperm to zona pellucida"/>
    <property type="evidence" value="ECO:0007669"/>
    <property type="project" value="TreeGrafter"/>
</dbReference>
<dbReference type="Ensembl" id="ENSHCOT00000027348.1">
    <property type="protein sequence ID" value="ENSHCOP00000026094.1"/>
    <property type="gene ID" value="ENSHCOG00000016749.1"/>
</dbReference>
<dbReference type="FunFam" id="2.60.40.4100:FF:000002">
    <property type="entry name" value="Zona pellucida sperm-binding protein 3"/>
    <property type="match status" value="1"/>
</dbReference>
<dbReference type="Proteomes" id="UP000264820">
    <property type="component" value="Unplaced"/>
</dbReference>
<dbReference type="STRING" id="109280.ENSHCOP00000026094"/>
<name>A0A3Q2Z5Q6_HIPCM</name>
<dbReference type="GO" id="GO:2000344">
    <property type="term" value="P:positive regulation of acrosome reaction"/>
    <property type="evidence" value="ECO:0007669"/>
    <property type="project" value="TreeGrafter"/>
</dbReference>
<evidence type="ECO:0000313" key="3">
    <source>
        <dbReference type="Proteomes" id="UP000264820"/>
    </source>
</evidence>
<dbReference type="AlphaFoldDB" id="A0A3Q2Z5Q6"/>
<dbReference type="PANTHER" id="PTHR11576">
    <property type="entry name" value="ZONA PELLUCIDA SPERM-BINDING PROTEIN 3"/>
    <property type="match status" value="1"/>
</dbReference>
<proteinExistence type="predicted"/>
<dbReference type="GO" id="GO:0031012">
    <property type="term" value="C:extracellular matrix"/>
    <property type="evidence" value="ECO:0007669"/>
    <property type="project" value="TreeGrafter"/>
</dbReference>
<dbReference type="GO" id="GO:0035803">
    <property type="term" value="P:egg coat formation"/>
    <property type="evidence" value="ECO:0007669"/>
    <property type="project" value="TreeGrafter"/>
</dbReference>
<organism evidence="2 3">
    <name type="scientific">Hippocampus comes</name>
    <name type="common">Tiger tail seahorse</name>
    <dbReference type="NCBI Taxonomy" id="109280"/>
    <lineage>
        <taxon>Eukaryota</taxon>
        <taxon>Metazoa</taxon>
        <taxon>Chordata</taxon>
        <taxon>Craniata</taxon>
        <taxon>Vertebrata</taxon>
        <taxon>Euteleostomi</taxon>
        <taxon>Actinopterygii</taxon>
        <taxon>Neopterygii</taxon>
        <taxon>Teleostei</taxon>
        <taxon>Neoteleostei</taxon>
        <taxon>Acanthomorphata</taxon>
        <taxon>Syngnathiaria</taxon>
        <taxon>Syngnathiformes</taxon>
        <taxon>Syngnathoidei</taxon>
        <taxon>Syngnathidae</taxon>
        <taxon>Hippocampus</taxon>
    </lineage>
</organism>
<dbReference type="GO" id="GO:0032190">
    <property type="term" value="F:acrosin binding"/>
    <property type="evidence" value="ECO:0007669"/>
    <property type="project" value="TreeGrafter"/>
</dbReference>
<dbReference type="InterPro" id="IPR055355">
    <property type="entry name" value="ZP-C"/>
</dbReference>
<evidence type="ECO:0000313" key="2">
    <source>
        <dbReference type="Ensembl" id="ENSHCOP00000026094.1"/>
    </source>
</evidence>
<accession>A0A3Q2Z5Q6</accession>
<dbReference type="Pfam" id="PF00100">
    <property type="entry name" value="Zona_pellucida"/>
    <property type="match status" value="1"/>
</dbReference>
<dbReference type="Gene3D" id="2.60.40.3210">
    <property type="entry name" value="Zona pellucida, ZP-N domain"/>
    <property type="match status" value="1"/>
</dbReference>
<protein>
    <submittedName>
        <fullName evidence="2">Zona pellucida glycoprotein 3f, tandem duplicate 2</fullName>
    </submittedName>
</protein>
<evidence type="ECO:0000259" key="1">
    <source>
        <dbReference type="Pfam" id="PF00100"/>
    </source>
</evidence>
<dbReference type="Gene3D" id="2.60.40.4100">
    <property type="entry name" value="Zona pellucida, ZP-C domain"/>
    <property type="match status" value="1"/>
</dbReference>
<reference evidence="2" key="1">
    <citation type="submission" date="2025-08" db="UniProtKB">
        <authorList>
            <consortium name="Ensembl"/>
        </authorList>
    </citation>
    <scope>IDENTIFICATION</scope>
</reference>
<dbReference type="InterPro" id="IPR042235">
    <property type="entry name" value="ZP-C_dom"/>
</dbReference>
<sequence>ITINCWKDSVNITWRISQELTPYSTRLFLGNCIRSSVTTLPLGDWELHFDYKFKDCKFKRKMKGKHLIHQNVLTYRPGAKSKPPAYPEGWIPPFLNPAASVSTGHGGLVFHLALLNQLSGIAKSNVIPLGSFMPIWAAVEQKAHQPLRLFMEECVAAPTAELQPEQQQLYPIIDNKCLSESVEGNSVFLPRYHSSALVLSLQSLMFGVYIHCKLVAWDPEVLDESKKACQYSKQNGWELLDDPSQNKLCSCCDNACRARPRRGTEWSHGLSQLSVLG</sequence>
<keyword evidence="3" id="KW-1185">Reference proteome</keyword>
<dbReference type="GeneTree" id="ENSGT01030000234567"/>
<dbReference type="OMA" id="IVWDGDY"/>